<proteinExistence type="predicted"/>
<feature type="transmembrane region" description="Helical" evidence="6">
    <location>
        <begin position="264"/>
        <end position="283"/>
    </location>
</feature>
<feature type="transmembrane region" description="Helical" evidence="6">
    <location>
        <begin position="370"/>
        <end position="397"/>
    </location>
</feature>
<feature type="transmembrane region" description="Helical" evidence="6">
    <location>
        <begin position="325"/>
        <end position="350"/>
    </location>
</feature>
<dbReference type="GO" id="GO:0005886">
    <property type="term" value="C:plasma membrane"/>
    <property type="evidence" value="ECO:0007669"/>
    <property type="project" value="UniProtKB-SubCell"/>
</dbReference>
<feature type="domain" description="Na+/H+ antiporter NhaC-like C-terminal" evidence="7">
    <location>
        <begin position="172"/>
        <end position="474"/>
    </location>
</feature>
<organism evidence="8 9">
    <name type="scientific">Maledivibacter halophilus</name>
    <dbReference type="NCBI Taxonomy" id="36842"/>
    <lineage>
        <taxon>Bacteria</taxon>
        <taxon>Bacillati</taxon>
        <taxon>Bacillota</taxon>
        <taxon>Clostridia</taxon>
        <taxon>Peptostreptococcales</taxon>
        <taxon>Caminicellaceae</taxon>
        <taxon>Maledivibacter</taxon>
    </lineage>
</organism>
<reference evidence="9" key="1">
    <citation type="submission" date="2017-02" db="EMBL/GenBank/DDBJ databases">
        <authorList>
            <person name="Varghese N."/>
            <person name="Submissions S."/>
        </authorList>
    </citation>
    <scope>NUCLEOTIDE SEQUENCE [LARGE SCALE GENOMIC DNA]</scope>
    <source>
        <strain evidence="9">M1</strain>
    </source>
</reference>
<dbReference type="PANTHER" id="PTHR43478:SF1">
    <property type="entry name" value="NA+_H+ ANTIPORTER NHAC-LIKE C-TERMINAL DOMAIN-CONTAINING PROTEIN"/>
    <property type="match status" value="1"/>
</dbReference>
<evidence type="ECO:0000256" key="6">
    <source>
        <dbReference type="SAM" id="Phobius"/>
    </source>
</evidence>
<evidence type="ECO:0000256" key="4">
    <source>
        <dbReference type="ARBA" id="ARBA00022989"/>
    </source>
</evidence>
<evidence type="ECO:0000313" key="8">
    <source>
        <dbReference type="EMBL" id="SKC83020.1"/>
    </source>
</evidence>
<feature type="transmembrane region" description="Helical" evidence="6">
    <location>
        <begin position="68"/>
        <end position="95"/>
    </location>
</feature>
<evidence type="ECO:0000256" key="1">
    <source>
        <dbReference type="ARBA" id="ARBA00004651"/>
    </source>
</evidence>
<feature type="transmembrane region" description="Helical" evidence="6">
    <location>
        <begin position="24"/>
        <end position="48"/>
    </location>
</feature>
<feature type="transmembrane region" description="Helical" evidence="6">
    <location>
        <begin position="404"/>
        <end position="425"/>
    </location>
</feature>
<dbReference type="Proteomes" id="UP000190285">
    <property type="component" value="Unassembled WGS sequence"/>
</dbReference>
<evidence type="ECO:0000259" key="7">
    <source>
        <dbReference type="Pfam" id="PF03553"/>
    </source>
</evidence>
<keyword evidence="9" id="KW-1185">Reference proteome</keyword>
<sequence>MEYGILTIIPPIIAIVLAIRSKQVFISLFAGIFVAELIMVKWNIIGALNNSLNGIVNIFTEGWITKTIIFSFLVGAIITLIQASGGVAGFIEYLTEKTQTIKSRRGAMLLAYIIGVIIFIESSITILVSGVVARPLTDRYKISREKLAYICDSTAAPICGLIPLNGWGATIIGILGVQISSGVISGNPVEILVKSIPFQFYSFVAVLTVLYYIITGKDWGPMKKAEERALKTGEVLRPGSTPLVSTEATEVEVKEGVKPDKWNMLLPLIVLIGMMPIGLYITGEGSMMQGSGSTAVFWAVLASLAFSGIYYMVKGIMNLQEYMDYLYKGVGGMVPVASILIFAFAIGNSISALGTGEYLASLVQGRVSGALGPGIIFILGSIIAFSTGTSWGTFAILMPIAMQMAVAMDASIYASVAAVVSGGIMGDHCSPISDTTIMASMASASDHIDHVKTQIPYAMVSGVIAFVLYVIIGFIA</sequence>
<evidence type="ECO:0000256" key="5">
    <source>
        <dbReference type="ARBA" id="ARBA00023136"/>
    </source>
</evidence>
<feature type="transmembrane region" description="Helical" evidence="6">
    <location>
        <begin position="196"/>
        <end position="214"/>
    </location>
</feature>
<protein>
    <submittedName>
        <fullName evidence="8">Transporter, NhaC family (TC 2.A.35)</fullName>
    </submittedName>
</protein>
<keyword evidence="4 6" id="KW-1133">Transmembrane helix</keyword>
<keyword evidence="2" id="KW-1003">Cell membrane</keyword>
<dbReference type="EMBL" id="FUZT01000010">
    <property type="protein sequence ID" value="SKC83020.1"/>
    <property type="molecule type" value="Genomic_DNA"/>
</dbReference>
<feature type="transmembrane region" description="Helical" evidence="6">
    <location>
        <begin position="107"/>
        <end position="133"/>
    </location>
</feature>
<keyword evidence="5 6" id="KW-0472">Membrane</keyword>
<name>A0A1T5M473_9FIRM</name>
<dbReference type="STRING" id="36842.SAMN02194393_03801"/>
<accession>A0A1T5M473</accession>
<comment type="subcellular location">
    <subcellularLocation>
        <location evidence="1">Cell membrane</location>
        <topology evidence="1">Multi-pass membrane protein</topology>
    </subcellularLocation>
</comment>
<evidence type="ECO:0000256" key="3">
    <source>
        <dbReference type="ARBA" id="ARBA00022692"/>
    </source>
</evidence>
<dbReference type="AlphaFoldDB" id="A0A1T5M473"/>
<dbReference type="InterPro" id="IPR018461">
    <property type="entry name" value="Na/H_Antiport_NhaC-like_C"/>
</dbReference>
<feature type="transmembrane region" description="Helical" evidence="6">
    <location>
        <begin position="295"/>
        <end position="313"/>
    </location>
</feature>
<dbReference type="PANTHER" id="PTHR43478">
    <property type="entry name" value="NA+/H+ ANTIPORTER-RELATED"/>
    <property type="match status" value="1"/>
</dbReference>
<feature type="transmembrane region" description="Helical" evidence="6">
    <location>
        <begin position="455"/>
        <end position="475"/>
    </location>
</feature>
<gene>
    <name evidence="8" type="ORF">SAMN02194393_03801</name>
</gene>
<dbReference type="OrthoDB" id="9762978at2"/>
<keyword evidence="3 6" id="KW-0812">Transmembrane</keyword>
<dbReference type="Pfam" id="PF03553">
    <property type="entry name" value="Na_H_antiporter"/>
    <property type="match status" value="1"/>
</dbReference>
<evidence type="ECO:0000256" key="2">
    <source>
        <dbReference type="ARBA" id="ARBA00022475"/>
    </source>
</evidence>
<evidence type="ECO:0000313" key="9">
    <source>
        <dbReference type="Proteomes" id="UP000190285"/>
    </source>
</evidence>
<dbReference type="RefSeq" id="WP_079493782.1">
    <property type="nucleotide sequence ID" value="NZ_FUZT01000010.1"/>
</dbReference>